<dbReference type="EMBL" id="DS547164">
    <property type="protein sequence ID" value="EDQ99456.1"/>
    <property type="molecule type" value="Genomic_DNA"/>
</dbReference>
<keyword evidence="5" id="KW-1185">Reference proteome</keyword>
<evidence type="ECO:0000256" key="2">
    <source>
        <dbReference type="SAM" id="MobiDB-lite"/>
    </source>
</evidence>
<dbReference type="Pfam" id="PF18758">
    <property type="entry name" value="KDZ"/>
    <property type="match status" value="1"/>
</dbReference>
<feature type="domain" description="CxC2-like cysteine cluster KDZ transposase-associated" evidence="3">
    <location>
        <begin position="202"/>
        <end position="281"/>
    </location>
</feature>
<dbReference type="InParanoid" id="B0E137"/>
<reference evidence="4 5" key="1">
    <citation type="journal article" date="2008" name="Nature">
        <title>The genome of Laccaria bicolor provides insights into mycorrhizal symbiosis.</title>
        <authorList>
            <person name="Martin F."/>
            <person name="Aerts A."/>
            <person name="Ahren D."/>
            <person name="Brun A."/>
            <person name="Danchin E.G.J."/>
            <person name="Duchaussoy F."/>
            <person name="Gibon J."/>
            <person name="Kohler A."/>
            <person name="Lindquist E."/>
            <person name="Pereda V."/>
            <person name="Salamov A."/>
            <person name="Shapiro H.J."/>
            <person name="Wuyts J."/>
            <person name="Blaudez D."/>
            <person name="Buee M."/>
            <person name="Brokstein P."/>
            <person name="Canbaeck B."/>
            <person name="Cohen D."/>
            <person name="Courty P.E."/>
            <person name="Coutinho P.M."/>
            <person name="Delaruelle C."/>
            <person name="Detter J.C."/>
            <person name="Deveau A."/>
            <person name="DiFazio S."/>
            <person name="Duplessis S."/>
            <person name="Fraissinet-Tachet L."/>
            <person name="Lucic E."/>
            <person name="Frey-Klett P."/>
            <person name="Fourrey C."/>
            <person name="Feussner I."/>
            <person name="Gay G."/>
            <person name="Grimwood J."/>
            <person name="Hoegger P.J."/>
            <person name="Jain P."/>
            <person name="Kilaru S."/>
            <person name="Labbe J."/>
            <person name="Lin Y.C."/>
            <person name="Legue V."/>
            <person name="Le Tacon F."/>
            <person name="Marmeisse R."/>
            <person name="Melayah D."/>
            <person name="Montanini B."/>
            <person name="Muratet M."/>
            <person name="Nehls U."/>
            <person name="Niculita-Hirzel H."/>
            <person name="Oudot-Le Secq M.P."/>
            <person name="Peter M."/>
            <person name="Quesneville H."/>
            <person name="Rajashekar B."/>
            <person name="Reich M."/>
            <person name="Rouhier N."/>
            <person name="Schmutz J."/>
            <person name="Yin T."/>
            <person name="Chalot M."/>
            <person name="Henrissat B."/>
            <person name="Kuees U."/>
            <person name="Lucas S."/>
            <person name="Van de Peer Y."/>
            <person name="Podila G.K."/>
            <person name="Polle A."/>
            <person name="Pukkila P.J."/>
            <person name="Richardson P.M."/>
            <person name="Rouze P."/>
            <person name="Sanders I.R."/>
            <person name="Stajich J.E."/>
            <person name="Tunlid A."/>
            <person name="Tuskan G."/>
            <person name="Grigoriev I.V."/>
        </authorList>
    </citation>
    <scope>NUCLEOTIDE SEQUENCE [LARGE SCALE GENOMIC DNA]</scope>
    <source>
        <strain evidence="5">S238N-H82 / ATCC MYA-4686</strain>
    </source>
</reference>
<gene>
    <name evidence="4" type="ORF">LACBIDRAFT_335018</name>
</gene>
<accession>B0E137</accession>
<dbReference type="RefSeq" id="XP_001889911.1">
    <property type="nucleotide sequence ID" value="XM_001889876.1"/>
</dbReference>
<evidence type="ECO:0000256" key="1">
    <source>
        <dbReference type="SAM" id="Coils"/>
    </source>
</evidence>
<dbReference type="GeneID" id="6085549"/>
<dbReference type="OrthoDB" id="3257613at2759"/>
<feature type="compositionally biased region" description="Basic residues" evidence="2">
    <location>
        <begin position="957"/>
        <end position="972"/>
    </location>
</feature>
<dbReference type="Proteomes" id="UP000001194">
    <property type="component" value="Unassembled WGS sequence"/>
</dbReference>
<proteinExistence type="predicted"/>
<name>B0E137_LACBS</name>
<dbReference type="Pfam" id="PF18803">
    <property type="entry name" value="CxC2"/>
    <property type="match status" value="1"/>
</dbReference>
<feature type="region of interest" description="Disordered" evidence="2">
    <location>
        <begin position="61"/>
        <end position="85"/>
    </location>
</feature>
<feature type="coiled-coil region" evidence="1">
    <location>
        <begin position="881"/>
        <end position="915"/>
    </location>
</feature>
<protein>
    <submittedName>
        <fullName evidence="4">Predicted protein</fullName>
    </submittedName>
</protein>
<keyword evidence="1" id="KW-0175">Coiled coil</keyword>
<dbReference type="InterPro" id="IPR040521">
    <property type="entry name" value="KDZ"/>
</dbReference>
<feature type="region of interest" description="Disordered" evidence="2">
    <location>
        <begin position="952"/>
        <end position="1004"/>
    </location>
</feature>
<evidence type="ECO:0000259" key="3">
    <source>
        <dbReference type="Pfam" id="PF18803"/>
    </source>
</evidence>
<sequence>MRFNMMNMTFTTRQNVSFKVPQQHHGLEMSTRRTKVIGSLKHTRYTQGPRGNVKVKTVFPTDPTSSQCISTPSQSPQKNSVSLPQVDRDDCSMGTNEEIMFMNVNNQEINGSKSSNDYLLGTVVHLGHNGSPCPGMKWDSSDNEGLDPDIYLDQGGCPLDSADMDPDDIDIDIDIEDLTDAGESLQDDNEIPDPPVSYLNGRRVLTFVHTNGIHQLPTSFCHCAGAPALDIQLLRMGFFPSTSAQPQTAFTFSVLDDYLLENLECKTSATHYYSKLRRMTSKAFPRQVKDRYRELIRASRQWRSLKEYKWFGFGHQHRPPGTGELALFCAACPQLGVNLPENWKEDAEQWAYSRGFVLDGNFTCNHKLQRRPETDVWLKNGEGYMVEKQRYGQHLRVAKEVKEAPTCNEHHAVNDKARIHKGCDSTGLGAAACLRHGCYCPGGVVDFQKGERFSPTFIEGAGQADVSSLCHRWKKIQSGLAAAEAELLKLSDTASPEQLKDWDGLAEEAQRCRVADASAMDVYEAEAPKASVPTQKDVQAALMGQESPVNASMGVTLWVSTGIKIQEAQIDAFEREAYELFPGVDFMLLANPPSSDRQMAESMEVILPSSFPDLPEQMAIARQREILLRIAQANDTLAAIRLEIGHKSFIYRKEINNQESKKGKTRSYDKVNTADRNLAHHLRVYAHARWALARLVGQQRAYGAYATTSLYDELKVSGRKQSFEGCKNSGPGRSMGENVSTRSGKVTLFLSLISPLMFSIQDAITYLLGSHRARGYHYDIPTYLAESISARGPVHMDFECPDTNPDRIVDCYLSDWWNAKDMASIVDTFPKWSDVQEDALLIHSKFLEQIYEHRGEVPISVSNSAEIEQLEALRDGIARGAATLDVEINRLSDNIKELDERMQDASVDITAMEAEYRTEYQRRVLDNIRERHEKEDKLKENTQVAEDMAQAMLSSARPRRALPQRLQRRGRLPIRGLPEFSLSEGGDPDTLHGPALEQDIPANPCQDNLDVMMVTDDDFSKAVRVPTKPETTHPTSKDAGHTPVDGVPVLS</sequence>
<evidence type="ECO:0000313" key="5">
    <source>
        <dbReference type="Proteomes" id="UP000001194"/>
    </source>
</evidence>
<evidence type="ECO:0000313" key="4">
    <source>
        <dbReference type="EMBL" id="EDQ99456.1"/>
    </source>
</evidence>
<organism evidence="5">
    <name type="scientific">Laccaria bicolor (strain S238N-H82 / ATCC MYA-4686)</name>
    <name type="common">Bicoloured deceiver</name>
    <name type="synonym">Laccaria laccata var. bicolor</name>
    <dbReference type="NCBI Taxonomy" id="486041"/>
    <lineage>
        <taxon>Eukaryota</taxon>
        <taxon>Fungi</taxon>
        <taxon>Dikarya</taxon>
        <taxon>Basidiomycota</taxon>
        <taxon>Agaricomycotina</taxon>
        <taxon>Agaricomycetes</taxon>
        <taxon>Agaricomycetidae</taxon>
        <taxon>Agaricales</taxon>
        <taxon>Agaricineae</taxon>
        <taxon>Hydnangiaceae</taxon>
        <taxon>Laccaria</taxon>
    </lineage>
</organism>
<feature type="compositionally biased region" description="Polar residues" evidence="2">
    <location>
        <begin position="62"/>
        <end position="83"/>
    </location>
</feature>
<dbReference type="KEGG" id="lbc:LACBIDRAFT_335018"/>
<dbReference type="HOGENOM" id="CLU_290857_0_0_1"/>
<dbReference type="AlphaFoldDB" id="B0E137"/>
<feature type="region of interest" description="Disordered" evidence="2">
    <location>
        <begin position="1024"/>
        <end position="1051"/>
    </location>
</feature>
<dbReference type="InterPro" id="IPR041457">
    <property type="entry name" value="CxC2_KDZ-assoc"/>
</dbReference>